<dbReference type="GO" id="GO:0031369">
    <property type="term" value="F:translation initiation factor binding"/>
    <property type="evidence" value="ECO:0007669"/>
    <property type="project" value="InterPro"/>
</dbReference>
<comment type="subunit">
    <text evidence="1">Component of the eukaryotic translation initiation factor 3 (eIF-3) complex.</text>
</comment>
<protein>
    <recommendedName>
        <fullName evidence="1">Eukaryotic translation initiation factor 3 subunit F</fullName>
        <shortName evidence="1">eIF3f</shortName>
    </recommendedName>
    <alternativeName>
        <fullName evidence="1">eIF-3-epsilon</fullName>
    </alternativeName>
</protein>
<dbReference type="GO" id="GO:0033290">
    <property type="term" value="C:eukaryotic 48S preinitiation complex"/>
    <property type="evidence" value="ECO:0007669"/>
    <property type="project" value="UniProtKB-UniRule"/>
</dbReference>
<keyword evidence="1" id="KW-0963">Cytoplasm</keyword>
<dbReference type="EMBL" id="FNXT01001305">
    <property type="protein sequence ID" value="SZX78126.1"/>
    <property type="molecule type" value="Genomic_DNA"/>
</dbReference>
<dbReference type="InterPro" id="IPR037518">
    <property type="entry name" value="MPN"/>
</dbReference>
<dbReference type="Pfam" id="PF13012">
    <property type="entry name" value="MitMem_reg"/>
    <property type="match status" value="1"/>
</dbReference>
<dbReference type="Pfam" id="PF01398">
    <property type="entry name" value="JAB"/>
    <property type="match status" value="1"/>
</dbReference>
<dbReference type="PANTHER" id="PTHR10540:SF6">
    <property type="entry name" value="EUKARYOTIC TRANSLATION INITIATION FACTOR 3 SUBUNIT F"/>
    <property type="match status" value="1"/>
</dbReference>
<dbReference type="PROSITE" id="PS50249">
    <property type="entry name" value="MPN"/>
    <property type="match status" value="1"/>
</dbReference>
<dbReference type="Gene3D" id="3.40.140.10">
    <property type="entry name" value="Cytidine Deaminase, domain 2"/>
    <property type="match status" value="1"/>
</dbReference>
<evidence type="ECO:0000313" key="2">
    <source>
        <dbReference type="EMBL" id="SZX78126.1"/>
    </source>
</evidence>
<comment type="function">
    <text evidence="1">Component of the eukaryotic translation initiation factor 3 (eIF-3) complex, which is involved in protein synthesis of a specialized repertoire of mRNAs and, together with other initiation factors, stimulates binding of mRNA and methionyl-tRNAi to the 40S ribosome. The eIF-3 complex specifically targets and initiates translation of a subset of mRNAs involved in cell proliferation.</text>
</comment>
<dbReference type="STRING" id="3088.A0A383WN18"/>
<name>A0A383WN18_TETOB</name>
<comment type="subcellular location">
    <subcellularLocation>
        <location evidence="1">Cytoplasm</location>
    </subcellularLocation>
</comment>
<keyword evidence="1" id="KW-0648">Protein biosynthesis</keyword>
<reference evidence="2 3" key="1">
    <citation type="submission" date="2016-10" db="EMBL/GenBank/DDBJ databases">
        <authorList>
            <person name="Cai Z."/>
        </authorList>
    </citation>
    <scope>NUCLEOTIDE SEQUENCE [LARGE SCALE GENOMIC DNA]</scope>
</reference>
<accession>A0A383WN18</accession>
<dbReference type="SMART" id="SM00232">
    <property type="entry name" value="JAB_MPN"/>
    <property type="match status" value="1"/>
</dbReference>
<dbReference type="InterPro" id="IPR000555">
    <property type="entry name" value="JAMM/MPN+_dom"/>
</dbReference>
<keyword evidence="1" id="KW-0396">Initiation factor</keyword>
<dbReference type="GO" id="GO:0071541">
    <property type="term" value="C:eukaryotic translation initiation factor 3 complex, eIF3m"/>
    <property type="evidence" value="ECO:0007669"/>
    <property type="project" value="TreeGrafter"/>
</dbReference>
<comment type="similarity">
    <text evidence="1">Belongs to the eIF-3 subunit F family.</text>
</comment>
<dbReference type="GO" id="GO:0003743">
    <property type="term" value="F:translation initiation factor activity"/>
    <property type="evidence" value="ECO:0007669"/>
    <property type="project" value="UniProtKB-UniRule"/>
</dbReference>
<gene>
    <name evidence="2" type="ORF">BQ4739_LOCUS18444</name>
</gene>
<dbReference type="GO" id="GO:0016282">
    <property type="term" value="C:eukaryotic 43S preinitiation complex"/>
    <property type="evidence" value="ECO:0007669"/>
    <property type="project" value="UniProtKB-UniRule"/>
</dbReference>
<sequence length="287" mass="30947">MVASLLLPLTGANITVKVHPVVLLQICDAYIRRNDKQDRVIGTLLGTATEGVVTVSRCYVVPHTESADQVAVDIVHHKTMHELHQRVAPSQIIVGWFSTTGGGLNSSDALIQEHYSKEVTASYGPVHLRLDTSLQQDKLPCSTFVSRGLALGDKPLGMEFVEVPCDVAYGDVERVGVSLLVSGDPEKGKPTAEQETLATSITRLTALLGKAQAYVEDVVAGRREGDASVGRYLADTLAVVPHLEPAAFERMFNEGVQDDLLLSYFAHLVRSQVSLAERLGTAALPLI</sequence>
<dbReference type="InterPro" id="IPR024969">
    <property type="entry name" value="EIF3F/CSN6-like_C"/>
</dbReference>
<dbReference type="GO" id="GO:0008237">
    <property type="term" value="F:metallopeptidase activity"/>
    <property type="evidence" value="ECO:0007669"/>
    <property type="project" value="InterPro"/>
</dbReference>
<dbReference type="GO" id="GO:0001732">
    <property type="term" value="P:formation of cytoplasmic translation initiation complex"/>
    <property type="evidence" value="ECO:0007669"/>
    <property type="project" value="UniProtKB-UniRule"/>
</dbReference>
<dbReference type="InterPro" id="IPR027531">
    <property type="entry name" value="eIF3f"/>
</dbReference>
<evidence type="ECO:0000256" key="1">
    <source>
        <dbReference type="HAMAP-Rule" id="MF_03005"/>
    </source>
</evidence>
<dbReference type="AlphaFoldDB" id="A0A383WN18"/>
<dbReference type="CDD" id="cd08064">
    <property type="entry name" value="MPN_eIF3f"/>
    <property type="match status" value="1"/>
</dbReference>
<keyword evidence="3" id="KW-1185">Reference proteome</keyword>
<proteinExistence type="inferred from homology"/>
<dbReference type="PANTHER" id="PTHR10540">
    <property type="entry name" value="EUKARYOTIC TRANSLATION INITIATION FACTOR 3 SUBUNIT F-RELATED"/>
    <property type="match status" value="1"/>
</dbReference>
<dbReference type="Proteomes" id="UP000256970">
    <property type="component" value="Unassembled WGS sequence"/>
</dbReference>
<dbReference type="HAMAP" id="MF_03005">
    <property type="entry name" value="eIF3f"/>
    <property type="match status" value="1"/>
</dbReference>
<organism evidence="2 3">
    <name type="scientific">Tetradesmus obliquus</name>
    <name type="common">Green alga</name>
    <name type="synonym">Acutodesmus obliquus</name>
    <dbReference type="NCBI Taxonomy" id="3088"/>
    <lineage>
        <taxon>Eukaryota</taxon>
        <taxon>Viridiplantae</taxon>
        <taxon>Chlorophyta</taxon>
        <taxon>core chlorophytes</taxon>
        <taxon>Chlorophyceae</taxon>
        <taxon>CS clade</taxon>
        <taxon>Sphaeropleales</taxon>
        <taxon>Scenedesmaceae</taxon>
        <taxon>Tetradesmus</taxon>
    </lineage>
</organism>
<evidence type="ECO:0000313" key="3">
    <source>
        <dbReference type="Proteomes" id="UP000256970"/>
    </source>
</evidence>